<comment type="caution">
    <text evidence="2">The sequence shown here is derived from an EMBL/GenBank/DDBJ whole genome shotgun (WGS) entry which is preliminary data.</text>
</comment>
<evidence type="ECO:0000313" key="2">
    <source>
        <dbReference type="EMBL" id="KAF0802002.1"/>
    </source>
</evidence>
<dbReference type="EMBL" id="AQPF01000082">
    <property type="protein sequence ID" value="KAF0802002.1"/>
    <property type="molecule type" value="Genomic_DNA"/>
</dbReference>
<proteinExistence type="predicted"/>
<evidence type="ECO:0000256" key="1">
    <source>
        <dbReference type="SAM" id="SignalP"/>
    </source>
</evidence>
<dbReference type="Proteomes" id="UP000771797">
    <property type="component" value="Unassembled WGS sequence"/>
</dbReference>
<name>A0ABQ6Y286_9GAMM</name>
<reference evidence="2 3" key="1">
    <citation type="submission" date="2012-09" db="EMBL/GenBank/DDBJ databases">
        <title>Genome Sequence of alkane-degrading Bacterium Alcanivorax sp. 6-D-6.</title>
        <authorList>
            <person name="Lai Q."/>
            <person name="Shao Z."/>
        </authorList>
    </citation>
    <scope>NUCLEOTIDE SEQUENCE [LARGE SCALE GENOMIC DNA]</scope>
    <source>
        <strain evidence="2 3">6-D-6</strain>
    </source>
</reference>
<protein>
    <submittedName>
        <fullName evidence="2">Uncharacterized protein</fullName>
    </submittedName>
</protein>
<keyword evidence="1" id="KW-0732">Signal</keyword>
<sequence length="190" mass="18639">MKNMKKALIMAIGGAALMGAASAQAAVNGYQGGVVVSSASATFAGTTVLTRTGLPSLTCTLSLDGTITRTATGADIEVTGGDVTGSFLCGTVALQNFPWTASVPESAAPTAAASNVPVPVTFNGVSVNLCGGPFSVDTTFTNGPTAGAVPNVEPSSFTFAGAALGSNCSVSGTLSVTDMADDIDVYDDGL</sequence>
<organism evidence="2 3">
    <name type="scientific">Alcanivorax xiamenensis</name>
    <dbReference type="NCBI Taxonomy" id="1177156"/>
    <lineage>
        <taxon>Bacteria</taxon>
        <taxon>Pseudomonadati</taxon>
        <taxon>Pseudomonadota</taxon>
        <taxon>Gammaproteobacteria</taxon>
        <taxon>Oceanospirillales</taxon>
        <taxon>Alcanivoracaceae</taxon>
        <taxon>Alcanivorax</taxon>
    </lineage>
</organism>
<evidence type="ECO:0000313" key="3">
    <source>
        <dbReference type="Proteomes" id="UP000771797"/>
    </source>
</evidence>
<feature type="signal peptide" evidence="1">
    <location>
        <begin position="1"/>
        <end position="25"/>
    </location>
</feature>
<dbReference type="RefSeq" id="WP_026949751.1">
    <property type="nucleotide sequence ID" value="NZ_AQPF01000082.1"/>
</dbReference>
<gene>
    <name evidence="2" type="ORF">A6D6_04184</name>
</gene>
<feature type="chain" id="PRO_5046693784" evidence="1">
    <location>
        <begin position="26"/>
        <end position="190"/>
    </location>
</feature>
<accession>A0ABQ6Y286</accession>
<keyword evidence="3" id="KW-1185">Reference proteome</keyword>